<feature type="non-terminal residue" evidence="6">
    <location>
        <position position="500"/>
    </location>
</feature>
<dbReference type="Gene3D" id="2.60.40.10">
    <property type="entry name" value="Immunoglobulins"/>
    <property type="match status" value="3"/>
</dbReference>
<dbReference type="InterPro" id="IPR003006">
    <property type="entry name" value="Ig/MHC_CS"/>
</dbReference>
<dbReference type="SMART" id="SM00407">
    <property type="entry name" value="IGc1"/>
    <property type="match status" value="3"/>
</dbReference>
<dbReference type="Proteomes" id="UP001159641">
    <property type="component" value="Unassembled WGS sequence"/>
</dbReference>
<dbReference type="FunFam" id="2.60.40.10:FF:002016">
    <property type="entry name" value="Immunoglobulin heavy constant alpha 2"/>
    <property type="match status" value="1"/>
</dbReference>
<organism evidence="6 7">
    <name type="scientific">Eschrichtius robustus</name>
    <name type="common">California gray whale</name>
    <name type="synonym">Eschrichtius gibbosus</name>
    <dbReference type="NCBI Taxonomy" id="9764"/>
    <lineage>
        <taxon>Eukaryota</taxon>
        <taxon>Metazoa</taxon>
        <taxon>Chordata</taxon>
        <taxon>Craniata</taxon>
        <taxon>Vertebrata</taxon>
        <taxon>Euteleostomi</taxon>
        <taxon>Mammalia</taxon>
        <taxon>Eutheria</taxon>
        <taxon>Laurasiatheria</taxon>
        <taxon>Artiodactyla</taxon>
        <taxon>Whippomorpha</taxon>
        <taxon>Cetacea</taxon>
        <taxon>Mysticeti</taxon>
        <taxon>Eschrichtiidae</taxon>
        <taxon>Eschrichtius</taxon>
    </lineage>
</organism>
<dbReference type="InterPro" id="IPR003597">
    <property type="entry name" value="Ig_C1-set"/>
</dbReference>
<keyword evidence="3" id="KW-0393">Immunoglobulin domain</keyword>
<dbReference type="InterPro" id="IPR013783">
    <property type="entry name" value="Ig-like_fold"/>
</dbReference>
<dbReference type="PROSITE" id="PS50835">
    <property type="entry name" value="IG_LIKE"/>
    <property type="match status" value="3"/>
</dbReference>
<evidence type="ECO:0000256" key="4">
    <source>
        <dbReference type="SAM" id="MobiDB-lite"/>
    </source>
</evidence>
<reference evidence="6 7" key="1">
    <citation type="submission" date="2022-11" db="EMBL/GenBank/DDBJ databases">
        <title>Whole genome sequence of Eschrichtius robustus ER-17-0199.</title>
        <authorList>
            <person name="Bruniche-Olsen A."/>
            <person name="Black A.N."/>
            <person name="Fields C.J."/>
            <person name="Walden K."/>
            <person name="Dewoody J.A."/>
        </authorList>
    </citation>
    <scope>NUCLEOTIDE SEQUENCE [LARGE SCALE GENOMIC DNA]</scope>
    <source>
        <strain evidence="6">ER-17-0199</strain>
        <tissue evidence="6">Blubber</tissue>
    </source>
</reference>
<proteinExistence type="predicted"/>
<feature type="domain" description="Ig-like" evidence="5">
    <location>
        <begin position="325"/>
        <end position="427"/>
    </location>
</feature>
<dbReference type="CDD" id="cd04986">
    <property type="entry name" value="IgC1_CH2_IgA"/>
    <property type="match status" value="1"/>
</dbReference>
<feature type="domain" description="Ig-like" evidence="5">
    <location>
        <begin position="236"/>
        <end position="312"/>
    </location>
</feature>
<evidence type="ECO:0000256" key="1">
    <source>
        <dbReference type="ARBA" id="ARBA00023157"/>
    </source>
</evidence>
<dbReference type="InterPro" id="IPR013151">
    <property type="entry name" value="Immunoglobulin_dom"/>
</dbReference>
<feature type="domain" description="Ig-like" evidence="5">
    <location>
        <begin position="103"/>
        <end position="208"/>
    </location>
</feature>
<evidence type="ECO:0000256" key="3">
    <source>
        <dbReference type="ARBA" id="ARBA00023319"/>
    </source>
</evidence>
<dbReference type="Pfam" id="PF07654">
    <property type="entry name" value="C1-set"/>
    <property type="match status" value="2"/>
</dbReference>
<keyword evidence="1" id="KW-1015">Disulfide bond</keyword>
<evidence type="ECO:0000256" key="2">
    <source>
        <dbReference type="ARBA" id="ARBA00023180"/>
    </source>
</evidence>
<feature type="region of interest" description="Disordered" evidence="4">
    <location>
        <begin position="481"/>
        <end position="500"/>
    </location>
</feature>
<dbReference type="InterPro" id="IPR007110">
    <property type="entry name" value="Ig-like_dom"/>
</dbReference>
<sequence>GQLRLRQHTQTQLASGGAACDSQGPRLRSACGPHAQSPKECVQKWLSWTQVAAAGPGCTAYKLRDLGAVTNSLCVKERRASSCPHGAVSGVWSAQRLPSHSTPCVSVTETSPRLFPLSLSCDNSDEQVVIACLVQGFFPSEPLKVTWSQSGEGVSIRNFPPAQAGGLYTMSSQLTMPANQCPDSKSVKCQVQHLSKSSQAVDVPCKVTTCPDKPCRDVCKVSLSLHPPALEDLLLGSNASLTCTLSGLRDPKGATFTWNPTGGKNAIQELPKPDLCGCFSVSSVLPRCTDPWKNGQSFSCTATHPESKNTLTATIKKPSENMFRPQVHLLPPPSEELALNELVTLTCLVRGFSPKDVLVRWLQGNQELPREKYLTWSSLPERSQSVPTFAVTSVLRVDAEAWKQGESFSCMVGHEALPLAFTQKTIDRRGKTPPSERSWSVGVDPCYDLPPPHPPPEKKLHPPEAACASPRAAYCPAGVCTPQRGQGPGEKSSHPHFLWA</sequence>
<name>A0AB34GP29_ESCRO</name>
<keyword evidence="2" id="KW-0325">Glycoprotein</keyword>
<dbReference type="FunFam" id="2.60.40.10:FF:000998">
    <property type="entry name" value="Immunoglobulin heavy constant epsilon"/>
    <property type="match status" value="1"/>
</dbReference>
<dbReference type="InterPro" id="IPR050380">
    <property type="entry name" value="Immune_Resp_Modulators"/>
</dbReference>
<keyword evidence="7" id="KW-1185">Reference proteome</keyword>
<evidence type="ECO:0000313" key="6">
    <source>
        <dbReference type="EMBL" id="KAJ8780184.1"/>
    </source>
</evidence>
<comment type="caution">
    <text evidence="6">The sequence shown here is derived from an EMBL/GenBank/DDBJ whole genome shotgun (WGS) entry which is preliminary data.</text>
</comment>
<accession>A0AB34GP29</accession>
<dbReference type="SUPFAM" id="SSF48726">
    <property type="entry name" value="Immunoglobulin"/>
    <property type="match status" value="3"/>
</dbReference>
<feature type="non-terminal residue" evidence="6">
    <location>
        <position position="1"/>
    </location>
</feature>
<dbReference type="PANTHER" id="PTHR23411">
    <property type="entry name" value="TAPASIN"/>
    <property type="match status" value="1"/>
</dbReference>
<dbReference type="Pfam" id="PF00047">
    <property type="entry name" value="ig"/>
    <property type="match status" value="1"/>
</dbReference>
<dbReference type="AlphaFoldDB" id="A0AB34GP29"/>
<dbReference type="InterPro" id="IPR036179">
    <property type="entry name" value="Ig-like_dom_sf"/>
</dbReference>
<evidence type="ECO:0000259" key="5">
    <source>
        <dbReference type="PROSITE" id="PS50835"/>
    </source>
</evidence>
<protein>
    <recommendedName>
        <fullName evidence="5">Ig-like domain-containing protein</fullName>
    </recommendedName>
</protein>
<dbReference type="PROSITE" id="PS00290">
    <property type="entry name" value="IG_MHC"/>
    <property type="match status" value="2"/>
</dbReference>
<dbReference type="EMBL" id="JAIQCJ010002164">
    <property type="protein sequence ID" value="KAJ8780184.1"/>
    <property type="molecule type" value="Genomic_DNA"/>
</dbReference>
<dbReference type="FunFam" id="2.60.40.10:FF:000463">
    <property type="entry name" value="Immunoglobulin heavy constant gamma 1"/>
    <property type="match status" value="1"/>
</dbReference>
<gene>
    <name evidence="6" type="ORF">J1605_011787</name>
</gene>
<dbReference type="CDD" id="cd05768">
    <property type="entry name" value="IgC1_CH3_IgAGD_CH4_IgAEM"/>
    <property type="match status" value="1"/>
</dbReference>
<evidence type="ECO:0000313" key="7">
    <source>
        <dbReference type="Proteomes" id="UP001159641"/>
    </source>
</evidence>